<comment type="similarity">
    <text evidence="3">Belongs to the HNH nuclease family.</text>
</comment>
<evidence type="ECO:0000256" key="3">
    <source>
        <dbReference type="ARBA" id="ARBA00038412"/>
    </source>
</evidence>
<gene>
    <name evidence="7" type="ORF">ACFSKO_13415</name>
</gene>
<evidence type="ECO:0000256" key="2">
    <source>
        <dbReference type="ARBA" id="ARBA00022801"/>
    </source>
</evidence>
<name>A0ABW5BP59_9PROT</name>
<dbReference type="SMART" id="SM00507">
    <property type="entry name" value="HNHc"/>
    <property type="match status" value="1"/>
</dbReference>
<feature type="region of interest" description="Disordered" evidence="5">
    <location>
        <begin position="83"/>
        <end position="115"/>
    </location>
</feature>
<reference evidence="8" key="1">
    <citation type="journal article" date="2019" name="Int. J. Syst. Evol. Microbiol.">
        <title>The Global Catalogue of Microorganisms (GCM) 10K type strain sequencing project: providing services to taxonomists for standard genome sequencing and annotation.</title>
        <authorList>
            <consortium name="The Broad Institute Genomics Platform"/>
            <consortium name="The Broad Institute Genome Sequencing Center for Infectious Disease"/>
            <person name="Wu L."/>
            <person name="Ma J."/>
        </authorList>
    </citation>
    <scope>NUCLEOTIDE SEQUENCE [LARGE SCALE GENOMIC DNA]</scope>
    <source>
        <strain evidence="8">CGMCC 4.7192</strain>
    </source>
</reference>
<dbReference type="Pfam" id="PF01844">
    <property type="entry name" value="HNH"/>
    <property type="match status" value="1"/>
</dbReference>
<organism evidence="7 8">
    <name type="scientific">Kiloniella antarctica</name>
    <dbReference type="NCBI Taxonomy" id="1550907"/>
    <lineage>
        <taxon>Bacteria</taxon>
        <taxon>Pseudomonadati</taxon>
        <taxon>Pseudomonadota</taxon>
        <taxon>Alphaproteobacteria</taxon>
        <taxon>Rhodospirillales</taxon>
        <taxon>Kiloniellaceae</taxon>
        <taxon>Kiloniella</taxon>
    </lineage>
</organism>
<comment type="caution">
    <text evidence="7">The sequence shown here is derived from an EMBL/GenBank/DDBJ whole genome shotgun (WGS) entry which is preliminary data.</text>
</comment>
<keyword evidence="7" id="KW-0255">Endonuclease</keyword>
<dbReference type="GO" id="GO:0004519">
    <property type="term" value="F:endonuclease activity"/>
    <property type="evidence" value="ECO:0007669"/>
    <property type="project" value="UniProtKB-KW"/>
</dbReference>
<evidence type="ECO:0000256" key="1">
    <source>
        <dbReference type="ARBA" id="ARBA00022722"/>
    </source>
</evidence>
<dbReference type="EMBL" id="JBHUII010000006">
    <property type="protein sequence ID" value="MFD2206626.1"/>
    <property type="molecule type" value="Genomic_DNA"/>
</dbReference>
<dbReference type="Gene3D" id="1.10.30.50">
    <property type="match status" value="1"/>
</dbReference>
<evidence type="ECO:0000256" key="5">
    <source>
        <dbReference type="SAM" id="MobiDB-lite"/>
    </source>
</evidence>
<sequence length="115" mass="13320">MTKNWKEIDRKRGSSRARGYDHRWRKYRKGFLANNPLCVKCKAKGIITSANVVDHIEPHKGCNKLFWDTENHQALCTRCHNSTKQAEEKRGYSSEIGSDGWPVDGSHPFNKSNRF</sequence>
<keyword evidence="2" id="KW-0378">Hydrolase</keyword>
<dbReference type="InterPro" id="IPR003615">
    <property type="entry name" value="HNH_nuc"/>
</dbReference>
<dbReference type="RefSeq" id="WP_380252443.1">
    <property type="nucleotide sequence ID" value="NZ_JBHUII010000006.1"/>
</dbReference>
<dbReference type="InterPro" id="IPR002711">
    <property type="entry name" value="HNH"/>
</dbReference>
<dbReference type="CDD" id="cd00085">
    <property type="entry name" value="HNHc"/>
    <property type="match status" value="1"/>
</dbReference>
<dbReference type="PANTHER" id="PTHR41286">
    <property type="entry name" value="HNH NUCLEASE YAJD-RELATED"/>
    <property type="match status" value="1"/>
</dbReference>
<feature type="domain" description="HNH nuclease" evidence="6">
    <location>
        <begin position="26"/>
        <end position="81"/>
    </location>
</feature>
<evidence type="ECO:0000259" key="6">
    <source>
        <dbReference type="SMART" id="SM00507"/>
    </source>
</evidence>
<keyword evidence="1" id="KW-0540">Nuclease</keyword>
<accession>A0ABW5BP59</accession>
<evidence type="ECO:0000256" key="4">
    <source>
        <dbReference type="ARBA" id="ARBA00040194"/>
    </source>
</evidence>
<evidence type="ECO:0000313" key="8">
    <source>
        <dbReference type="Proteomes" id="UP001597294"/>
    </source>
</evidence>
<evidence type="ECO:0000313" key="7">
    <source>
        <dbReference type="EMBL" id="MFD2206626.1"/>
    </source>
</evidence>
<keyword evidence="8" id="KW-1185">Reference proteome</keyword>
<dbReference type="Proteomes" id="UP001597294">
    <property type="component" value="Unassembled WGS sequence"/>
</dbReference>
<proteinExistence type="inferred from homology"/>
<dbReference type="PANTHER" id="PTHR41286:SF1">
    <property type="entry name" value="HNH NUCLEASE YAJD-RELATED"/>
    <property type="match status" value="1"/>
</dbReference>
<protein>
    <recommendedName>
        <fullName evidence="4">Putative HNH nuclease YajD</fullName>
    </recommendedName>
</protein>